<gene>
    <name evidence="1" type="ORF">SDC9_203190</name>
</gene>
<evidence type="ECO:0000313" key="1">
    <source>
        <dbReference type="EMBL" id="MPN55506.1"/>
    </source>
</evidence>
<comment type="caution">
    <text evidence="1">The sequence shown here is derived from an EMBL/GenBank/DDBJ whole genome shotgun (WGS) entry which is preliminary data.</text>
</comment>
<dbReference type="EMBL" id="VSSQ01124864">
    <property type="protein sequence ID" value="MPN55506.1"/>
    <property type="molecule type" value="Genomic_DNA"/>
</dbReference>
<protein>
    <submittedName>
        <fullName evidence="1">Uncharacterized protein</fullName>
    </submittedName>
</protein>
<reference evidence="1" key="1">
    <citation type="submission" date="2019-08" db="EMBL/GenBank/DDBJ databases">
        <authorList>
            <person name="Kucharzyk K."/>
            <person name="Murdoch R.W."/>
            <person name="Higgins S."/>
            <person name="Loffler F."/>
        </authorList>
    </citation>
    <scope>NUCLEOTIDE SEQUENCE</scope>
</reference>
<name>A0A645IWD7_9ZZZZ</name>
<organism evidence="1">
    <name type="scientific">bioreactor metagenome</name>
    <dbReference type="NCBI Taxonomy" id="1076179"/>
    <lineage>
        <taxon>unclassified sequences</taxon>
        <taxon>metagenomes</taxon>
        <taxon>ecological metagenomes</taxon>
    </lineage>
</organism>
<dbReference type="AlphaFoldDB" id="A0A645IWD7"/>
<sequence length="119" mass="12281">MIHPHLPEFIGGMGVPQGDGVHAVLQHPRGDFPVGGLVDRPDSAAVHDHLVAAHFGGGDGEEIKPQGAVTGHILHQGAAAVDIKAGLTHYAQKSEDIEGVNGVHPVVETGLIGVAREHP</sequence>
<accession>A0A645IWD7</accession>
<proteinExistence type="predicted"/>